<accession>C8WSS1</accession>
<evidence type="ECO:0000313" key="2">
    <source>
        <dbReference type="EMBL" id="ACV57577.1"/>
    </source>
</evidence>
<name>C8WSS1_ALIAD</name>
<protein>
    <recommendedName>
        <fullName evidence="1">Chemotaxis protein CheA P2 response regulator-binding domain-containing protein</fullName>
    </recommendedName>
</protein>
<sequence>MNLSFRMGIIQLVYLAYGVEVILKRICSSHYKQDDYEIHMLFVLFDRMRQHLDSIQINYMKYGNRGRHSLSECIYAPPFHLYDPDKNDIDIYHRFLKEDNKSLYSIYIRICNDCIRIPTKMLAVYQAIKESGELIASLPEETEIWREQVSQSEVRILAYLDSLIINDLIETIFHIRDVEACDILKLSS</sequence>
<dbReference type="InterPro" id="IPR037052">
    <property type="entry name" value="CheA-like_P2_sf"/>
</dbReference>
<evidence type="ECO:0000259" key="1">
    <source>
        <dbReference type="Pfam" id="PF07194"/>
    </source>
</evidence>
<keyword evidence="3" id="KW-1185">Reference proteome</keyword>
<proteinExistence type="predicted"/>
<dbReference type="Pfam" id="PF07194">
    <property type="entry name" value="P2"/>
    <property type="match status" value="1"/>
</dbReference>
<organism evidence="2 3">
    <name type="scientific">Alicyclobacillus acidocaldarius subsp. acidocaldarius (strain ATCC 27009 / DSM 446 / BCRC 14685 / JCM 5260 / KCTC 1825 / NBRC 15652 / NCIMB 11725 / NRRL B-14509 / 104-IA)</name>
    <name type="common">Bacillus acidocaldarius</name>
    <dbReference type="NCBI Taxonomy" id="521098"/>
    <lineage>
        <taxon>Bacteria</taxon>
        <taxon>Bacillati</taxon>
        <taxon>Bacillota</taxon>
        <taxon>Bacilli</taxon>
        <taxon>Bacillales</taxon>
        <taxon>Alicyclobacillaceae</taxon>
        <taxon>Alicyclobacillus</taxon>
    </lineage>
</organism>
<gene>
    <name evidence="2" type="ordered locus">Aaci_0524</name>
</gene>
<dbReference type="GO" id="GO:0000155">
    <property type="term" value="F:phosphorelay sensor kinase activity"/>
    <property type="evidence" value="ECO:0007669"/>
    <property type="project" value="InterPro"/>
</dbReference>
<dbReference type="HOGENOM" id="CLU_1438299_0_0_9"/>
<dbReference type="InterPro" id="IPR035891">
    <property type="entry name" value="CheY-binding_CheA"/>
</dbReference>
<reference evidence="2 3" key="2">
    <citation type="journal article" date="2010" name="Stand. Genomic Sci.">
        <title>Complete genome sequence of Alicyclobacillus acidocaldarius type strain (104-IA).</title>
        <authorList>
            <person name="Mavromatis K."/>
            <person name="Sikorski J."/>
            <person name="Lapidus A."/>
            <person name="Glavina Del Rio T."/>
            <person name="Copeland A."/>
            <person name="Tice H."/>
            <person name="Cheng J.F."/>
            <person name="Lucas S."/>
            <person name="Chen F."/>
            <person name="Nolan M."/>
            <person name="Bruce D."/>
            <person name="Goodwin L."/>
            <person name="Pitluck S."/>
            <person name="Ivanova N."/>
            <person name="Ovchinnikova G."/>
            <person name="Pati A."/>
            <person name="Chen A."/>
            <person name="Palaniappan K."/>
            <person name="Land M."/>
            <person name="Hauser L."/>
            <person name="Chang Y.J."/>
            <person name="Jeffries C.D."/>
            <person name="Chain P."/>
            <person name="Meincke L."/>
            <person name="Sims D."/>
            <person name="Chertkov O."/>
            <person name="Han C."/>
            <person name="Brettin T."/>
            <person name="Detter J.C."/>
            <person name="Wahrenburg C."/>
            <person name="Rohde M."/>
            <person name="Pukall R."/>
            <person name="Goker M."/>
            <person name="Bristow J."/>
            <person name="Eisen J.A."/>
            <person name="Markowitz V."/>
            <person name="Hugenholtz P."/>
            <person name="Klenk H.P."/>
            <person name="Kyrpides N.C."/>
        </authorList>
    </citation>
    <scope>NUCLEOTIDE SEQUENCE [LARGE SCALE GENOMIC DNA]</scope>
    <source>
        <strain evidence="3">ATCC 27009 / DSM 446 / BCRC 14685 / JCM 5260 / KCTC 1825 / NBRC 15652 / NCIMB 11725 / NRRL B-14509 / 104-IA</strain>
    </source>
</reference>
<dbReference type="AlphaFoldDB" id="C8WSS1"/>
<dbReference type="EMBL" id="CP001727">
    <property type="protein sequence ID" value="ACV57577.1"/>
    <property type="molecule type" value="Genomic_DNA"/>
</dbReference>
<dbReference type="InterPro" id="IPR010808">
    <property type="entry name" value="CheA_P2-bd"/>
</dbReference>
<evidence type="ECO:0000313" key="3">
    <source>
        <dbReference type="Proteomes" id="UP000001917"/>
    </source>
</evidence>
<dbReference type="Gene3D" id="3.30.70.1110">
    <property type="entry name" value="Histidine kinase CheA-like, P2 response regulator-binding domain"/>
    <property type="match status" value="1"/>
</dbReference>
<dbReference type="SUPFAM" id="SSF55052">
    <property type="entry name" value="CheY-binding domain of CheA"/>
    <property type="match status" value="1"/>
</dbReference>
<dbReference type="Proteomes" id="UP000001917">
    <property type="component" value="Chromosome"/>
</dbReference>
<feature type="domain" description="Chemotaxis protein CheA P2 response regulator-binding" evidence="1">
    <location>
        <begin position="104"/>
        <end position="183"/>
    </location>
</feature>
<dbReference type="KEGG" id="aac:Aaci_0524"/>
<reference evidence="3" key="1">
    <citation type="submission" date="2009-09" db="EMBL/GenBank/DDBJ databases">
        <title>The complete chromosome of Alicyclobacillus acidocaldarius subsp. acidocaldarius DSM 446.</title>
        <authorList>
            <consortium name="US DOE Joint Genome Institute (JGI-PGF)"/>
            <person name="Lucas S."/>
            <person name="Copeland A."/>
            <person name="Lapidus A."/>
            <person name="Glavina del Rio T."/>
            <person name="Dalin E."/>
            <person name="Tice H."/>
            <person name="Bruce D."/>
            <person name="Goodwin L."/>
            <person name="Pitluck S."/>
            <person name="Kyrpides N."/>
            <person name="Mavromatis K."/>
            <person name="Ivanova N."/>
            <person name="Ovchinnikova G."/>
            <person name="Chertkov O."/>
            <person name="Sims D."/>
            <person name="Brettin T."/>
            <person name="Detter J.C."/>
            <person name="Han C."/>
            <person name="Larimer F."/>
            <person name="Land M."/>
            <person name="Hauser L."/>
            <person name="Markowitz V."/>
            <person name="Cheng J.-F."/>
            <person name="Hugenholtz P."/>
            <person name="Woyke T."/>
            <person name="Wu D."/>
            <person name="Pukall R."/>
            <person name="Klenk H.-P."/>
            <person name="Eisen J.A."/>
        </authorList>
    </citation>
    <scope>NUCLEOTIDE SEQUENCE [LARGE SCALE GENOMIC DNA]</scope>
    <source>
        <strain evidence="3">ATCC 27009 / DSM 446 / BCRC 14685 / JCM 5260 / KCTC 1825 / NBRC 15652 / NCIMB 11725 / NRRL B-14509 / 104-IA</strain>
    </source>
</reference>